<dbReference type="RefSeq" id="WP_045802969.1">
    <property type="nucleotide sequence ID" value="NZ_CP011071.1"/>
</dbReference>
<evidence type="ECO:0000313" key="7">
    <source>
        <dbReference type="EMBL" id="AKA36436.1"/>
    </source>
</evidence>
<dbReference type="GO" id="GO:0005829">
    <property type="term" value="C:cytosol"/>
    <property type="evidence" value="ECO:0007669"/>
    <property type="project" value="TreeGrafter"/>
</dbReference>
<dbReference type="NCBIfam" id="TIGR00107">
    <property type="entry name" value="deoD"/>
    <property type="match status" value="1"/>
</dbReference>
<dbReference type="CDD" id="cd09006">
    <property type="entry name" value="PNP_EcPNPI-like"/>
    <property type="match status" value="1"/>
</dbReference>
<dbReference type="PANTHER" id="PTHR43691:SF11">
    <property type="entry name" value="FI09636P-RELATED"/>
    <property type="match status" value="1"/>
</dbReference>
<dbReference type="Proteomes" id="UP000032726">
    <property type="component" value="Chromosome"/>
</dbReference>
<evidence type="ECO:0000313" key="8">
    <source>
        <dbReference type="Proteomes" id="UP000032726"/>
    </source>
</evidence>
<dbReference type="InterPro" id="IPR000845">
    <property type="entry name" value="Nucleoside_phosphorylase_d"/>
</dbReference>
<dbReference type="InterPro" id="IPR035994">
    <property type="entry name" value="Nucleoside_phosphorylase_sf"/>
</dbReference>
<dbReference type="OrthoDB" id="9782889at2"/>
<dbReference type="GO" id="GO:0006152">
    <property type="term" value="P:purine nucleoside catabolic process"/>
    <property type="evidence" value="ECO:0007669"/>
    <property type="project" value="TreeGrafter"/>
</dbReference>
<dbReference type="Gene3D" id="3.40.50.1580">
    <property type="entry name" value="Nucleoside phosphorylase domain"/>
    <property type="match status" value="1"/>
</dbReference>
<keyword evidence="8" id="KW-1185">Reference proteome</keyword>
<protein>
    <recommendedName>
        <fullName evidence="2">Uridine phosphorylase</fullName>
        <ecNumber evidence="1">2.4.2.3</ecNumber>
    </recommendedName>
</protein>
<evidence type="ECO:0000259" key="6">
    <source>
        <dbReference type="Pfam" id="PF01048"/>
    </source>
</evidence>
<sequence length="232" mass="25188">MSVHIEAKKGDIAPSVLMPGDPMRAKWIAETFLDNCICYNKVRGMLGYTGTFKGKTVSVQGGGMGIPSTMIYCHELIKEYGVKSIIRVGSAGAYQDDLDLGSLVLAMAASTDSSFNASQFQNTSFAPTANFQLFMKAVRYAEEQGVPITAGNVLSSDTFYNDNVEAYKRWAAYGVLCVEMETAAIYTMAAKFGIEALSLLTISDSLVTGERMDHKARESSFVQMAKMALDIV</sequence>
<reference evidence="7 8" key="1">
    <citation type="submission" date="2015-03" db="EMBL/GenBank/DDBJ databases">
        <title>Complete genome sequence of Muricauda lutaonensis CC-HSB-11T, isolated from a coastal hot spring.</title>
        <authorList>
            <person name="Kim K.M."/>
        </authorList>
    </citation>
    <scope>NUCLEOTIDE SEQUENCE [LARGE SCALE GENOMIC DNA]</scope>
    <source>
        <strain evidence="7 8">CC-HSB-11</strain>
    </source>
</reference>
<proteinExistence type="inferred from homology"/>
<dbReference type="PATRIC" id="fig|516051.4.peg.2960"/>
<evidence type="ECO:0000256" key="3">
    <source>
        <dbReference type="ARBA" id="ARBA00022676"/>
    </source>
</evidence>
<dbReference type="KEGG" id="mlt:VC82_2891"/>
<dbReference type="STRING" id="516051.VC82_2891"/>
<dbReference type="AlphaFoldDB" id="A0A0D5YX00"/>
<dbReference type="SUPFAM" id="SSF53167">
    <property type="entry name" value="Purine and uridine phosphorylases"/>
    <property type="match status" value="1"/>
</dbReference>
<comment type="catalytic activity">
    <reaction evidence="5">
        <text>uridine + phosphate = alpha-D-ribose 1-phosphate + uracil</text>
        <dbReference type="Rhea" id="RHEA:24388"/>
        <dbReference type="ChEBI" id="CHEBI:16704"/>
        <dbReference type="ChEBI" id="CHEBI:17568"/>
        <dbReference type="ChEBI" id="CHEBI:43474"/>
        <dbReference type="ChEBI" id="CHEBI:57720"/>
        <dbReference type="EC" id="2.4.2.3"/>
    </reaction>
</comment>
<dbReference type="HAMAP" id="MF_01627">
    <property type="entry name" value="Pur_nucleosid_phosp"/>
    <property type="match status" value="1"/>
</dbReference>
<dbReference type="InterPro" id="IPR004402">
    <property type="entry name" value="DeoD-type"/>
</dbReference>
<dbReference type="PANTHER" id="PTHR43691">
    <property type="entry name" value="URIDINE PHOSPHORYLASE"/>
    <property type="match status" value="1"/>
</dbReference>
<evidence type="ECO:0000256" key="1">
    <source>
        <dbReference type="ARBA" id="ARBA00011888"/>
    </source>
</evidence>
<evidence type="ECO:0000256" key="2">
    <source>
        <dbReference type="ARBA" id="ARBA00021980"/>
    </source>
</evidence>
<accession>A0A0D5YX00</accession>
<keyword evidence="4" id="KW-0808">Transferase</keyword>
<dbReference type="HOGENOM" id="CLU_068457_2_0_10"/>
<keyword evidence="3" id="KW-0328">Glycosyltransferase</keyword>
<dbReference type="GO" id="GO:0004731">
    <property type="term" value="F:purine-nucleoside phosphorylase activity"/>
    <property type="evidence" value="ECO:0007669"/>
    <property type="project" value="InterPro"/>
</dbReference>
<dbReference type="NCBIfam" id="NF004489">
    <property type="entry name" value="PRK05819.1"/>
    <property type="match status" value="1"/>
</dbReference>
<evidence type="ECO:0000256" key="4">
    <source>
        <dbReference type="ARBA" id="ARBA00022679"/>
    </source>
</evidence>
<dbReference type="Pfam" id="PF01048">
    <property type="entry name" value="PNP_UDP_1"/>
    <property type="match status" value="1"/>
</dbReference>
<organism evidence="7 8">
    <name type="scientific">Flagellimonas lutaonensis</name>
    <dbReference type="NCBI Taxonomy" id="516051"/>
    <lineage>
        <taxon>Bacteria</taxon>
        <taxon>Pseudomonadati</taxon>
        <taxon>Bacteroidota</taxon>
        <taxon>Flavobacteriia</taxon>
        <taxon>Flavobacteriales</taxon>
        <taxon>Flavobacteriaceae</taxon>
        <taxon>Flagellimonas</taxon>
    </lineage>
</organism>
<feature type="domain" description="Nucleoside phosphorylase" evidence="6">
    <location>
        <begin position="16"/>
        <end position="226"/>
    </location>
</feature>
<dbReference type="EC" id="2.4.2.3" evidence="1"/>
<dbReference type="GO" id="GO:0004850">
    <property type="term" value="F:uridine phosphorylase activity"/>
    <property type="evidence" value="ECO:0007669"/>
    <property type="project" value="UniProtKB-EC"/>
</dbReference>
<gene>
    <name evidence="7" type="ORF">VC82_2891</name>
</gene>
<dbReference type="EMBL" id="CP011071">
    <property type="protein sequence ID" value="AKA36436.1"/>
    <property type="molecule type" value="Genomic_DNA"/>
</dbReference>
<evidence type="ECO:0000256" key="5">
    <source>
        <dbReference type="ARBA" id="ARBA00048447"/>
    </source>
</evidence>
<name>A0A0D5YX00_9FLAO</name>